<evidence type="ECO:0000256" key="1">
    <source>
        <dbReference type="SAM" id="MobiDB-lite"/>
    </source>
</evidence>
<proteinExistence type="predicted"/>
<dbReference type="OrthoDB" id="5363415at2759"/>
<dbReference type="Pfam" id="PF10454">
    <property type="entry name" value="DUF2458"/>
    <property type="match status" value="1"/>
</dbReference>
<organism evidence="2 3">
    <name type="scientific">Amorphotheca resinae ATCC 22711</name>
    <dbReference type="NCBI Taxonomy" id="857342"/>
    <lineage>
        <taxon>Eukaryota</taxon>
        <taxon>Fungi</taxon>
        <taxon>Dikarya</taxon>
        <taxon>Ascomycota</taxon>
        <taxon>Pezizomycotina</taxon>
        <taxon>Leotiomycetes</taxon>
        <taxon>Helotiales</taxon>
        <taxon>Amorphothecaceae</taxon>
        <taxon>Amorphotheca</taxon>
    </lineage>
</organism>
<dbReference type="AlphaFoldDB" id="A0A2T3B2Y1"/>
<reference evidence="2 3" key="1">
    <citation type="journal article" date="2018" name="New Phytol.">
        <title>Comparative genomics and transcriptomics depict ericoid mycorrhizal fungi as versatile saprotrophs and plant mutualists.</title>
        <authorList>
            <person name="Martino E."/>
            <person name="Morin E."/>
            <person name="Grelet G.A."/>
            <person name="Kuo A."/>
            <person name="Kohler A."/>
            <person name="Daghino S."/>
            <person name="Barry K.W."/>
            <person name="Cichocki N."/>
            <person name="Clum A."/>
            <person name="Dockter R.B."/>
            <person name="Hainaut M."/>
            <person name="Kuo R.C."/>
            <person name="LaButti K."/>
            <person name="Lindahl B.D."/>
            <person name="Lindquist E.A."/>
            <person name="Lipzen A."/>
            <person name="Khouja H.R."/>
            <person name="Magnuson J."/>
            <person name="Murat C."/>
            <person name="Ohm R.A."/>
            <person name="Singer S.W."/>
            <person name="Spatafora J.W."/>
            <person name="Wang M."/>
            <person name="Veneault-Fourrey C."/>
            <person name="Henrissat B."/>
            <person name="Grigoriev I.V."/>
            <person name="Martin F.M."/>
            <person name="Perotto S."/>
        </authorList>
    </citation>
    <scope>NUCLEOTIDE SEQUENCE [LARGE SCALE GENOMIC DNA]</scope>
    <source>
        <strain evidence="2 3">ATCC 22711</strain>
    </source>
</reference>
<feature type="compositionally biased region" description="Polar residues" evidence="1">
    <location>
        <begin position="22"/>
        <end position="34"/>
    </location>
</feature>
<sequence>MSSNNTPDLASVLRTLAGLAPQNQHQGHATHQINPQAPHHFQPPPQQAWPQNSLASSSNQNATPASATKIVDPATIIDWSSGLRCVMKTVAKHENMLQDIRRMIKVQHEHEEQWWKGRQALRERQEARKEGQKKLDDVLKLVGGAVSAGSSNTTPEEMAKELETYDMKVYKAQMQMVREMTARLRSLGVPFFGTRTELVRINGKGGAEEGRSAGGKGEDGMIDEIELVKLQKKMLALLEDLCSE</sequence>
<keyword evidence="3" id="KW-1185">Reference proteome</keyword>
<dbReference type="EMBL" id="KZ679010">
    <property type="protein sequence ID" value="PSS20002.1"/>
    <property type="molecule type" value="Genomic_DNA"/>
</dbReference>
<evidence type="ECO:0000313" key="3">
    <source>
        <dbReference type="Proteomes" id="UP000241818"/>
    </source>
</evidence>
<dbReference type="InParanoid" id="A0A2T3B2Y1"/>
<dbReference type="RefSeq" id="XP_024721272.1">
    <property type="nucleotide sequence ID" value="XM_024865521.1"/>
</dbReference>
<name>A0A2T3B2Y1_AMORE</name>
<feature type="compositionally biased region" description="Low complexity" evidence="1">
    <location>
        <begin position="48"/>
        <end position="62"/>
    </location>
</feature>
<feature type="region of interest" description="Disordered" evidence="1">
    <location>
        <begin position="22"/>
        <end position="66"/>
    </location>
</feature>
<dbReference type="GeneID" id="36573602"/>
<accession>A0A2T3B2Y1</accession>
<dbReference type="Proteomes" id="UP000241818">
    <property type="component" value="Unassembled WGS sequence"/>
</dbReference>
<evidence type="ECO:0000313" key="2">
    <source>
        <dbReference type="EMBL" id="PSS20002.1"/>
    </source>
</evidence>
<gene>
    <name evidence="2" type="ORF">M430DRAFT_27097</name>
</gene>
<protein>
    <submittedName>
        <fullName evidence="2">Uncharacterized protein</fullName>
    </submittedName>
</protein>
<dbReference type="InterPro" id="IPR018858">
    <property type="entry name" value="DUF2458"/>
</dbReference>